<feature type="region of interest" description="Disordered" evidence="5">
    <location>
        <begin position="311"/>
        <end position="337"/>
    </location>
</feature>
<sequence>MAAMSEQEISMGGKSLQALPTGYVFKPTDEVVLEYLSRKVRGLELPSNAVIEMDVYAREPWLLKSSPTVGSISDEAYYFVKRQIKSASGNRKTSKRGLEGGDLNGGWWKTTTGDKPIKDKQSCLLGFKKSLNFYSYKSKNRNRKECIKSDWIMHEFKLHSNKFQEWVMCRIKCKDKNRNKKAMQEDECTEHIVDSFLHSALEEGKERGNISAAQVQILKQEVNDAADIQFKLKDNQQQCLQPPQFSQNTIQANKSWLQIALSNEHGVQKHQEPHGQNELELPGLKPLYARYQNELAISQLEDMIHRDKESLGTCRGEGDESFSASQISYKYPPSAAK</sequence>
<dbReference type="Proteomes" id="UP001642360">
    <property type="component" value="Unassembled WGS sequence"/>
</dbReference>
<protein>
    <recommendedName>
        <fullName evidence="6">NAC domain-containing protein</fullName>
    </recommendedName>
</protein>
<evidence type="ECO:0000256" key="4">
    <source>
        <dbReference type="ARBA" id="ARBA00023242"/>
    </source>
</evidence>
<evidence type="ECO:0000256" key="1">
    <source>
        <dbReference type="ARBA" id="ARBA00023015"/>
    </source>
</evidence>
<evidence type="ECO:0000256" key="5">
    <source>
        <dbReference type="SAM" id="MobiDB-lite"/>
    </source>
</evidence>
<dbReference type="InterPro" id="IPR003441">
    <property type="entry name" value="NAC-dom"/>
</dbReference>
<dbReference type="Pfam" id="PF02365">
    <property type="entry name" value="NAM"/>
    <property type="match status" value="1"/>
</dbReference>
<dbReference type="InterPro" id="IPR036093">
    <property type="entry name" value="NAC_dom_sf"/>
</dbReference>
<dbReference type="PANTHER" id="PTHR31719">
    <property type="entry name" value="NAC TRANSCRIPTION FACTOR 56"/>
    <property type="match status" value="1"/>
</dbReference>
<dbReference type="GO" id="GO:0003677">
    <property type="term" value="F:DNA binding"/>
    <property type="evidence" value="ECO:0007669"/>
    <property type="project" value="UniProtKB-KW"/>
</dbReference>
<reference evidence="7 8" key="1">
    <citation type="submission" date="2024-02" db="EMBL/GenBank/DDBJ databases">
        <authorList>
            <person name="Vignale AGUSTIN F."/>
            <person name="Sosa J E."/>
            <person name="Modenutti C."/>
        </authorList>
    </citation>
    <scope>NUCLEOTIDE SEQUENCE [LARGE SCALE GENOMIC DNA]</scope>
</reference>
<keyword evidence="4" id="KW-0539">Nucleus</keyword>
<dbReference type="Gene3D" id="2.170.150.80">
    <property type="entry name" value="NAC domain"/>
    <property type="match status" value="1"/>
</dbReference>
<accession>A0ABC8V1A9</accession>
<keyword evidence="8" id="KW-1185">Reference proteome</keyword>
<gene>
    <name evidence="7" type="ORF">ILEXP_LOCUS57634</name>
</gene>
<evidence type="ECO:0000313" key="7">
    <source>
        <dbReference type="EMBL" id="CAK9187125.1"/>
    </source>
</evidence>
<name>A0ABC8V1A9_9AQUA</name>
<keyword evidence="1" id="KW-0805">Transcription regulation</keyword>
<dbReference type="SUPFAM" id="SSF101941">
    <property type="entry name" value="NAC domain"/>
    <property type="match status" value="1"/>
</dbReference>
<dbReference type="EMBL" id="CAUOFW020009835">
    <property type="protein sequence ID" value="CAK9187125.1"/>
    <property type="molecule type" value="Genomic_DNA"/>
</dbReference>
<dbReference type="PROSITE" id="PS51005">
    <property type="entry name" value="NAC"/>
    <property type="match status" value="1"/>
</dbReference>
<feature type="domain" description="NAC" evidence="6">
    <location>
        <begin position="19"/>
        <end position="174"/>
    </location>
</feature>
<comment type="caution">
    <text evidence="7">The sequence shown here is derived from an EMBL/GenBank/DDBJ whole genome shotgun (WGS) entry which is preliminary data.</text>
</comment>
<evidence type="ECO:0000256" key="3">
    <source>
        <dbReference type="ARBA" id="ARBA00023163"/>
    </source>
</evidence>
<dbReference type="PANTHER" id="PTHR31719:SF179">
    <property type="entry name" value="OS08G0148400 PROTEIN"/>
    <property type="match status" value="1"/>
</dbReference>
<evidence type="ECO:0000256" key="2">
    <source>
        <dbReference type="ARBA" id="ARBA00023125"/>
    </source>
</evidence>
<evidence type="ECO:0000313" key="8">
    <source>
        <dbReference type="Proteomes" id="UP001642360"/>
    </source>
</evidence>
<dbReference type="AlphaFoldDB" id="A0ABC8V1A9"/>
<keyword evidence="3" id="KW-0804">Transcription</keyword>
<organism evidence="7 8">
    <name type="scientific">Ilex paraguariensis</name>
    <name type="common">yerba mate</name>
    <dbReference type="NCBI Taxonomy" id="185542"/>
    <lineage>
        <taxon>Eukaryota</taxon>
        <taxon>Viridiplantae</taxon>
        <taxon>Streptophyta</taxon>
        <taxon>Embryophyta</taxon>
        <taxon>Tracheophyta</taxon>
        <taxon>Spermatophyta</taxon>
        <taxon>Magnoliopsida</taxon>
        <taxon>eudicotyledons</taxon>
        <taxon>Gunneridae</taxon>
        <taxon>Pentapetalae</taxon>
        <taxon>asterids</taxon>
        <taxon>campanulids</taxon>
        <taxon>Aquifoliales</taxon>
        <taxon>Aquifoliaceae</taxon>
        <taxon>Ilex</taxon>
    </lineage>
</organism>
<evidence type="ECO:0000259" key="6">
    <source>
        <dbReference type="PROSITE" id="PS51005"/>
    </source>
</evidence>
<keyword evidence="2" id="KW-0238">DNA-binding</keyword>
<proteinExistence type="predicted"/>